<dbReference type="OrthoDB" id="9802241at2"/>
<dbReference type="SUPFAM" id="SSF50621">
    <property type="entry name" value="Alanine racemase C-terminal domain-like"/>
    <property type="match status" value="1"/>
</dbReference>
<evidence type="ECO:0000256" key="4">
    <source>
        <dbReference type="ARBA" id="ARBA00023239"/>
    </source>
</evidence>
<evidence type="ECO:0000256" key="8">
    <source>
        <dbReference type="RuleBase" id="RU003738"/>
    </source>
</evidence>
<protein>
    <recommendedName>
        <fullName evidence="5 6">Diaminopimelate decarboxylase</fullName>
        <shortName evidence="5">DAP decarboxylase</shortName>
        <shortName evidence="5">DAPDC</shortName>
        <ecNumber evidence="5 6">4.1.1.20</ecNumber>
    </recommendedName>
</protein>
<dbReference type="InterPro" id="IPR000183">
    <property type="entry name" value="Orn/DAP/Arg_de-COase"/>
</dbReference>
<dbReference type="UniPathway" id="UPA00034">
    <property type="reaction ID" value="UER00027"/>
</dbReference>
<dbReference type="GO" id="GO:0030170">
    <property type="term" value="F:pyridoxal phosphate binding"/>
    <property type="evidence" value="ECO:0007669"/>
    <property type="project" value="UniProtKB-UniRule"/>
</dbReference>
<keyword evidence="5 8" id="KW-0457">Lysine biosynthesis</keyword>
<dbReference type="Pfam" id="PF00278">
    <property type="entry name" value="Orn_DAP_Arg_deC"/>
    <property type="match status" value="1"/>
</dbReference>
<dbReference type="SUPFAM" id="SSF51419">
    <property type="entry name" value="PLP-binding barrel"/>
    <property type="match status" value="1"/>
</dbReference>
<dbReference type="AlphaFoldDB" id="A0A239FN73"/>
<keyword evidence="5" id="KW-0028">Amino-acid biosynthesis</keyword>
<organism evidence="11 12">
    <name type="scientific">Edaphosphingomonas laterariae</name>
    <dbReference type="NCBI Taxonomy" id="861865"/>
    <lineage>
        <taxon>Bacteria</taxon>
        <taxon>Pseudomonadati</taxon>
        <taxon>Pseudomonadota</taxon>
        <taxon>Alphaproteobacteria</taxon>
        <taxon>Sphingomonadales</taxon>
        <taxon>Rhizorhabdaceae</taxon>
        <taxon>Edaphosphingomonas</taxon>
    </lineage>
</organism>
<dbReference type="Pfam" id="PF02784">
    <property type="entry name" value="Orn_Arg_deC_N"/>
    <property type="match status" value="1"/>
</dbReference>
<accession>A0A239FN73</accession>
<feature type="binding site" evidence="5">
    <location>
        <position position="319"/>
    </location>
    <ligand>
        <name>substrate</name>
    </ligand>
</feature>
<feature type="binding site" evidence="5">
    <location>
        <position position="244"/>
    </location>
    <ligand>
        <name>pyridoxal 5'-phosphate</name>
        <dbReference type="ChEBI" id="CHEBI:597326"/>
    </ligand>
</feature>
<evidence type="ECO:0000259" key="10">
    <source>
        <dbReference type="Pfam" id="PF02784"/>
    </source>
</evidence>
<feature type="binding site" evidence="5">
    <location>
        <position position="283"/>
    </location>
    <ligand>
        <name>substrate</name>
    </ligand>
</feature>
<evidence type="ECO:0000256" key="6">
    <source>
        <dbReference type="NCBIfam" id="TIGR01048"/>
    </source>
</evidence>
<dbReference type="InterPro" id="IPR022653">
    <property type="entry name" value="De-COase2_pyr-phos_BS"/>
</dbReference>
<dbReference type="GO" id="GO:0009089">
    <property type="term" value="P:lysine biosynthetic process via diaminopimelate"/>
    <property type="evidence" value="ECO:0007669"/>
    <property type="project" value="UniProtKB-UniRule"/>
</dbReference>
<comment type="similarity">
    <text evidence="5">Belongs to the Orn/Lys/Arg decarboxylase class-II family. LysA subfamily.</text>
</comment>
<dbReference type="PRINTS" id="PR01179">
    <property type="entry name" value="ODADCRBXLASE"/>
</dbReference>
<feature type="domain" description="Orn/DAP/Arg decarboxylase 2 N-terminal" evidence="10">
    <location>
        <begin position="36"/>
        <end position="287"/>
    </location>
</feature>
<feature type="binding site" evidence="5">
    <location>
        <begin position="280"/>
        <end position="283"/>
    </location>
    <ligand>
        <name>pyridoxal 5'-phosphate</name>
        <dbReference type="ChEBI" id="CHEBI:597326"/>
    </ligand>
</feature>
<evidence type="ECO:0000256" key="3">
    <source>
        <dbReference type="ARBA" id="ARBA00022898"/>
    </source>
</evidence>
<keyword evidence="2 5" id="KW-0210">Decarboxylase</keyword>
<feature type="modified residue" description="N6-(pyridoxal phosphate)lysine" evidence="5 7">
    <location>
        <position position="65"/>
    </location>
</feature>
<evidence type="ECO:0000259" key="9">
    <source>
        <dbReference type="Pfam" id="PF00278"/>
    </source>
</evidence>
<keyword evidence="12" id="KW-1185">Reference proteome</keyword>
<comment type="subunit">
    <text evidence="5">Homodimer.</text>
</comment>
<feature type="active site" description="Proton donor" evidence="7">
    <location>
        <position position="348"/>
    </location>
</feature>
<feature type="binding site" evidence="5">
    <location>
        <position position="377"/>
    </location>
    <ligand>
        <name>substrate</name>
    </ligand>
</feature>
<dbReference type="InterPro" id="IPR022644">
    <property type="entry name" value="De-COase2_N"/>
</dbReference>
<feature type="binding site" evidence="5">
    <location>
        <position position="323"/>
    </location>
    <ligand>
        <name>substrate</name>
    </ligand>
</feature>
<dbReference type="PANTHER" id="PTHR43727:SF2">
    <property type="entry name" value="GROUP IV DECARBOXYLASE"/>
    <property type="match status" value="1"/>
</dbReference>
<dbReference type="PANTHER" id="PTHR43727">
    <property type="entry name" value="DIAMINOPIMELATE DECARBOXYLASE"/>
    <property type="match status" value="1"/>
</dbReference>
<proteinExistence type="inferred from homology"/>
<dbReference type="FunFam" id="3.20.20.10:FF:000003">
    <property type="entry name" value="Diaminopimelate decarboxylase"/>
    <property type="match status" value="1"/>
</dbReference>
<dbReference type="NCBIfam" id="TIGR01048">
    <property type="entry name" value="lysA"/>
    <property type="match status" value="1"/>
</dbReference>
<dbReference type="PRINTS" id="PR01181">
    <property type="entry name" value="DAPDCRBXLASE"/>
</dbReference>
<dbReference type="InterPro" id="IPR002986">
    <property type="entry name" value="DAP_deCOOHase_LysA"/>
</dbReference>
<reference evidence="12" key="1">
    <citation type="submission" date="2017-06" db="EMBL/GenBank/DDBJ databases">
        <authorList>
            <person name="Varghese N."/>
            <person name="Submissions S."/>
        </authorList>
    </citation>
    <scope>NUCLEOTIDE SEQUENCE [LARGE SCALE GENOMIC DNA]</scope>
    <source>
        <strain evidence="12">LNB2</strain>
    </source>
</reference>
<dbReference type="Proteomes" id="UP000198281">
    <property type="component" value="Unassembled WGS sequence"/>
</dbReference>
<dbReference type="InterPro" id="IPR022643">
    <property type="entry name" value="De-COase2_C"/>
</dbReference>
<dbReference type="Gene3D" id="2.40.37.10">
    <property type="entry name" value="Lyase, Ornithine Decarboxylase, Chain A, domain 1"/>
    <property type="match status" value="1"/>
</dbReference>
<comment type="function">
    <text evidence="5">Specifically catalyzes the decarboxylation of meso-diaminopimelate (meso-DAP) to L-lysine.</text>
</comment>
<dbReference type="InterPro" id="IPR029066">
    <property type="entry name" value="PLP-binding_barrel"/>
</dbReference>
<evidence type="ECO:0000256" key="5">
    <source>
        <dbReference type="HAMAP-Rule" id="MF_02120"/>
    </source>
</evidence>
<dbReference type="Gene3D" id="3.20.20.10">
    <property type="entry name" value="Alanine racemase"/>
    <property type="match status" value="1"/>
</dbReference>
<dbReference type="PROSITE" id="PS00878">
    <property type="entry name" value="ODR_DC_2_1"/>
    <property type="match status" value="1"/>
</dbReference>
<dbReference type="GO" id="GO:0008836">
    <property type="term" value="F:diaminopimelate decarboxylase activity"/>
    <property type="evidence" value="ECO:0007669"/>
    <property type="project" value="UniProtKB-UniRule"/>
</dbReference>
<keyword evidence="3 5" id="KW-0663">Pyridoxal phosphate</keyword>
<feature type="binding site" evidence="5">
    <location>
        <position position="349"/>
    </location>
    <ligand>
        <name>substrate</name>
    </ligand>
</feature>
<dbReference type="InterPro" id="IPR009006">
    <property type="entry name" value="Ala_racemase/Decarboxylase_C"/>
</dbReference>
<keyword evidence="4 5" id="KW-0456">Lyase</keyword>
<dbReference type="CDD" id="cd06828">
    <property type="entry name" value="PLPDE_III_DapDC"/>
    <property type="match status" value="1"/>
</dbReference>
<comment type="cofactor">
    <cofactor evidence="1 5 7 8">
        <name>pyridoxal 5'-phosphate</name>
        <dbReference type="ChEBI" id="CHEBI:597326"/>
    </cofactor>
</comment>
<name>A0A239FN73_9SPHN</name>
<evidence type="ECO:0000313" key="11">
    <source>
        <dbReference type="EMBL" id="SNS57692.1"/>
    </source>
</evidence>
<feature type="domain" description="Orn/DAP/Arg decarboxylase 2 C-terminal" evidence="9">
    <location>
        <begin position="30"/>
        <end position="375"/>
    </location>
</feature>
<evidence type="ECO:0000256" key="7">
    <source>
        <dbReference type="PIRSR" id="PIRSR600183-50"/>
    </source>
</evidence>
<feature type="binding site" evidence="5">
    <location>
        <position position="377"/>
    </location>
    <ligand>
        <name>pyridoxal 5'-phosphate</name>
        <dbReference type="ChEBI" id="CHEBI:597326"/>
    </ligand>
</feature>
<dbReference type="EC" id="4.1.1.20" evidence="5 6"/>
<dbReference type="RefSeq" id="WP_089219549.1">
    <property type="nucleotide sequence ID" value="NZ_FZOS01000009.1"/>
</dbReference>
<dbReference type="EMBL" id="FZOS01000009">
    <property type="protein sequence ID" value="SNS57692.1"/>
    <property type="molecule type" value="Genomic_DNA"/>
</dbReference>
<evidence type="ECO:0000256" key="1">
    <source>
        <dbReference type="ARBA" id="ARBA00001933"/>
    </source>
</evidence>
<evidence type="ECO:0000313" key="12">
    <source>
        <dbReference type="Proteomes" id="UP000198281"/>
    </source>
</evidence>
<dbReference type="HAMAP" id="MF_02120">
    <property type="entry name" value="LysA"/>
    <property type="match status" value="1"/>
</dbReference>
<gene>
    <name evidence="5" type="primary">lysA</name>
    <name evidence="11" type="ORF">SAMN06295912_109107</name>
</gene>
<comment type="catalytic activity">
    <reaction evidence="5 8">
        <text>meso-2,6-diaminopimelate + H(+) = L-lysine + CO2</text>
        <dbReference type="Rhea" id="RHEA:15101"/>
        <dbReference type="ChEBI" id="CHEBI:15378"/>
        <dbReference type="ChEBI" id="CHEBI:16526"/>
        <dbReference type="ChEBI" id="CHEBI:32551"/>
        <dbReference type="ChEBI" id="CHEBI:57791"/>
        <dbReference type="EC" id="4.1.1.20"/>
    </reaction>
</comment>
<comment type="pathway">
    <text evidence="5 8">Amino-acid biosynthesis; L-lysine biosynthesis via DAP pathway; L-lysine from DL-2,6-diaminopimelate: step 1/1.</text>
</comment>
<evidence type="ECO:0000256" key="2">
    <source>
        <dbReference type="ARBA" id="ARBA00022793"/>
    </source>
</evidence>
<sequence>MDHFQIRDGVMHAEDVPLTLIAEAAGTPVYVYSTATIRRHVRVFREALANVESGAEGPWIAYAVKANPNAAVLATLAREGLGADVVSGGELLRAIHAGVDPAKIVFSGVGKTADEMALALRHGIGQFNVESEPEAEMLSDVAVALGTTAPIAFRINPDVDAGTHAKISTGKSENKFGIAYHRASAAYARARALPGLAVRGVAVHIGSQLTNLAPLETAFTKIGGLIETLRAEGHAIATADLGGGLGVPYDPALPLPPSPAAYGEMVARVTAGWNVRLMFEPGRLIVANAGALVSRVIRVKEGAADPFVIVDAAMNDLMRPALYDAWHDIRTIVPRSQRFTANVVGPVCESGDTFAMNRPMDAVEAGDLVGFMTAGAYGATMASTYNSRPLTAEVMVDGNNWAVVRERLPIEALIAADSLPPWLK</sequence>